<dbReference type="SUPFAM" id="SSF46689">
    <property type="entry name" value="Homeodomain-like"/>
    <property type="match status" value="1"/>
</dbReference>
<dbReference type="InterPro" id="IPR009057">
    <property type="entry name" value="Homeodomain-like_sf"/>
</dbReference>
<reference evidence="8 9" key="1">
    <citation type="journal article" date="2019" name="Genome Biol. Evol.">
        <title>The Rhododendron genome and chromosomal organization provide insight into shared whole-genome duplications across the heath family (Ericaceae).</title>
        <authorList>
            <person name="Soza V.L."/>
            <person name="Lindsley D."/>
            <person name="Waalkes A."/>
            <person name="Ramage E."/>
            <person name="Patwardhan R.P."/>
            <person name="Burton J.N."/>
            <person name="Adey A."/>
            <person name="Kumar A."/>
            <person name="Qiu R."/>
            <person name="Shendure J."/>
            <person name="Hall B."/>
        </authorList>
    </citation>
    <scope>NUCLEOTIDE SEQUENCE [LARGE SCALE GENOMIC DNA]</scope>
    <source>
        <strain evidence="8">RSF 1966-606</strain>
    </source>
</reference>
<comment type="caution">
    <text evidence="8">The sequence shown here is derived from an EMBL/GenBank/DDBJ whole genome shotgun (WGS) entry which is preliminary data.</text>
</comment>
<dbReference type="PANTHER" id="PTHR31003">
    <property type="entry name" value="MYB FAMILY TRANSCRIPTION FACTOR"/>
    <property type="match status" value="1"/>
</dbReference>
<keyword evidence="2" id="KW-0805">Transcription regulation</keyword>
<dbReference type="NCBIfam" id="TIGR01557">
    <property type="entry name" value="myb_SHAQKYF"/>
    <property type="match status" value="1"/>
</dbReference>
<dbReference type="InterPro" id="IPR044787">
    <property type="entry name" value="HHO5-like"/>
</dbReference>
<evidence type="ECO:0000256" key="6">
    <source>
        <dbReference type="SAM" id="MobiDB-lite"/>
    </source>
</evidence>
<organism evidence="8 9">
    <name type="scientific">Rhododendron williamsianum</name>
    <dbReference type="NCBI Taxonomy" id="262921"/>
    <lineage>
        <taxon>Eukaryota</taxon>
        <taxon>Viridiplantae</taxon>
        <taxon>Streptophyta</taxon>
        <taxon>Embryophyta</taxon>
        <taxon>Tracheophyta</taxon>
        <taxon>Spermatophyta</taxon>
        <taxon>Magnoliopsida</taxon>
        <taxon>eudicotyledons</taxon>
        <taxon>Gunneridae</taxon>
        <taxon>Pentapetalae</taxon>
        <taxon>asterids</taxon>
        <taxon>Ericales</taxon>
        <taxon>Ericaceae</taxon>
        <taxon>Ericoideae</taxon>
        <taxon>Rhodoreae</taxon>
        <taxon>Rhododendron</taxon>
    </lineage>
</organism>
<evidence type="ECO:0000256" key="5">
    <source>
        <dbReference type="ARBA" id="ARBA00023242"/>
    </source>
</evidence>
<name>A0A6A4MK38_9ERIC</name>
<dbReference type="Pfam" id="PF26575">
    <property type="entry name" value="HHO5_N"/>
    <property type="match status" value="1"/>
</dbReference>
<feature type="region of interest" description="Disordered" evidence="6">
    <location>
        <begin position="142"/>
        <end position="163"/>
    </location>
</feature>
<feature type="compositionally biased region" description="Polar residues" evidence="6">
    <location>
        <begin position="152"/>
        <end position="163"/>
    </location>
</feature>
<evidence type="ECO:0000256" key="1">
    <source>
        <dbReference type="ARBA" id="ARBA00004123"/>
    </source>
</evidence>
<evidence type="ECO:0000313" key="8">
    <source>
        <dbReference type="EMBL" id="KAE9466839.1"/>
    </source>
</evidence>
<dbReference type="GO" id="GO:0005634">
    <property type="term" value="C:nucleus"/>
    <property type="evidence" value="ECO:0007669"/>
    <property type="project" value="UniProtKB-SubCell"/>
</dbReference>
<gene>
    <name evidence="8" type="ORF">C3L33_01211</name>
</gene>
<keyword evidence="4" id="KW-0804">Transcription</keyword>
<evidence type="ECO:0000259" key="7">
    <source>
        <dbReference type="Pfam" id="PF26575"/>
    </source>
</evidence>
<dbReference type="AlphaFoldDB" id="A0A6A4MK38"/>
<dbReference type="InterPro" id="IPR058673">
    <property type="entry name" value="HHO5-like_N"/>
</dbReference>
<evidence type="ECO:0000256" key="4">
    <source>
        <dbReference type="ARBA" id="ARBA00023163"/>
    </source>
</evidence>
<accession>A0A6A4MK38</accession>
<dbReference type="OrthoDB" id="1908613at2759"/>
<comment type="subcellular location">
    <subcellularLocation>
        <location evidence="1">Nucleus</location>
    </subcellularLocation>
</comment>
<feature type="non-terminal residue" evidence="8">
    <location>
        <position position="1"/>
    </location>
</feature>
<proteinExistence type="predicted"/>
<dbReference type="PANTHER" id="PTHR31003:SF22">
    <property type="entry name" value="TRANSCRIPTION FACTOR HHO5"/>
    <property type="match status" value="1"/>
</dbReference>
<dbReference type="Proteomes" id="UP000428333">
    <property type="component" value="Linkage Group LG01"/>
</dbReference>
<evidence type="ECO:0000313" key="9">
    <source>
        <dbReference type="Proteomes" id="UP000428333"/>
    </source>
</evidence>
<evidence type="ECO:0000256" key="2">
    <source>
        <dbReference type="ARBA" id="ARBA00023015"/>
    </source>
</evidence>
<dbReference type="GO" id="GO:0003677">
    <property type="term" value="F:DNA binding"/>
    <property type="evidence" value="ECO:0007669"/>
    <property type="project" value="UniProtKB-KW"/>
</dbReference>
<dbReference type="InterPro" id="IPR006447">
    <property type="entry name" value="Myb_dom_plants"/>
</dbReference>
<dbReference type="GO" id="GO:0003700">
    <property type="term" value="F:DNA-binding transcription factor activity"/>
    <property type="evidence" value="ECO:0007669"/>
    <property type="project" value="InterPro"/>
</dbReference>
<dbReference type="Gene3D" id="1.10.10.60">
    <property type="entry name" value="Homeodomain-like"/>
    <property type="match status" value="1"/>
</dbReference>
<keyword evidence="9" id="KW-1185">Reference proteome</keyword>
<evidence type="ECO:0000256" key="3">
    <source>
        <dbReference type="ARBA" id="ARBA00023125"/>
    </source>
</evidence>
<keyword evidence="5" id="KW-0539">Nucleus</keyword>
<sequence length="325" mass="36075">MGMDSAELTLDLSSIHGTLKPISELLKEPSMISGISQKPSNIDSYLETLEHELKKIDGFKRELPLSICLLTDAIERLKEERMQSERSSNEVIEPVTEELIQLMGNSDENGRAEQVSSDSRDKRNWMSSAKLWTAGSAAKCENCKSRDKTGDGSATKTPSQPCNLKNRGGAFVPFEGTSAKVGLPEQGQLLLKPVGGIGSTNLALEGSSKHSDSSSVTEQVKTYTTKLKQHQQQQQQFKQQKKKHRRCWSPELHRRFVDALGLLGGAQGKFLFRISTTFLAATPKHIKELMQVDSLTNDEVKSHLQKYRIHIRKQPDSPSTTSNGL</sequence>
<protein>
    <recommendedName>
        <fullName evidence="7">HHO5-like N-terminal domain-containing protein</fullName>
    </recommendedName>
</protein>
<keyword evidence="3" id="KW-0238">DNA-binding</keyword>
<feature type="domain" description="HHO5-like N-terminal" evidence="7">
    <location>
        <begin position="10"/>
        <end position="81"/>
    </location>
</feature>
<feature type="region of interest" description="Disordered" evidence="6">
    <location>
        <begin position="105"/>
        <end position="124"/>
    </location>
</feature>
<dbReference type="EMBL" id="QEFC01000074">
    <property type="protein sequence ID" value="KAE9466839.1"/>
    <property type="molecule type" value="Genomic_DNA"/>
</dbReference>